<organism evidence="3">
    <name type="scientific">Pithovirus LCPAC103</name>
    <dbReference type="NCBI Taxonomy" id="2506588"/>
    <lineage>
        <taxon>Viruses</taxon>
        <taxon>Pithoviruses</taxon>
    </lineage>
</organism>
<sequence length="651" mass="74202">MSNWRKFAKEDLILLPQAREMAYSRGLTNVFSEVAKWGQMKLWLTYVNLLNYYLPMPLLSSVAEMAGPDEPEEPRLRRRQVIMVVIGASPGYSIPLINKMYPGIQAWHIYDTQLPKFEALPGIIRQQNNKRQDAMDRKRWLKDPDETFGSVYKYYKSEPEYANVYWHNQFFEDREIDFWSRYNLANLEVDLLLVSDIRRYGFTSTIREGGKTRPLKKDEIEQSVLEDNWLQARAVQRIRPLASSLKFRPPWSDTRGPSVVDLVSEDRTKITLDLENVGSGRIKTSVDWLVYLDGVIMFQAYVGASSTETRLIVTDPTKVVRWRTLKYENQLSYHNRVTRVELRFYNPFIPETLISAQAPIDAPELLNNYDSVAATFSLAYYFNRGGVSKIYQSEMAIGLYRLAVLTFNRITGTAITANVRRLKAQRDRQTIINKGKRPIFEGPKLSSNLGTAVQPAILPAINVFPPARLKTIKAPQFRRAFPELSRSNFIFEVPELDPPTEPVPTVFGIQLPAGILKMVGAEEIPDLPGRPGTGGTVEVEVKEPVEPVPELTPAEIAERRAARRPPYWLTKYERAKVLGIRALQISKNAPPTIEVPPGMINSLDIAQLELEAHRLPLILIRRYPDGSEEEWPVSELALTPAEVAETLLVGF</sequence>
<dbReference type="PANTHER" id="PTHR47227">
    <property type="entry name" value="DNA-DIRECTED RNA POLYMERASE SUBUNIT K"/>
    <property type="match status" value="1"/>
</dbReference>
<dbReference type="SUPFAM" id="SSF63562">
    <property type="entry name" value="RPB6/omega subunit-like"/>
    <property type="match status" value="1"/>
</dbReference>
<evidence type="ECO:0000313" key="3">
    <source>
        <dbReference type="EMBL" id="QBK90489.1"/>
    </source>
</evidence>
<dbReference type="InterPro" id="IPR025804">
    <property type="entry name" value="Pox/kineto_cap_MeTfrase"/>
</dbReference>
<evidence type="ECO:0000256" key="2">
    <source>
        <dbReference type="ARBA" id="ARBA00023163"/>
    </source>
</evidence>
<dbReference type="GO" id="GO:0006360">
    <property type="term" value="P:transcription by RNA polymerase I"/>
    <property type="evidence" value="ECO:0007669"/>
    <property type="project" value="TreeGrafter"/>
</dbReference>
<evidence type="ECO:0000256" key="1">
    <source>
        <dbReference type="ARBA" id="ARBA00022478"/>
    </source>
</evidence>
<dbReference type="PROSITE" id="PS51612">
    <property type="entry name" value="SAM_MT_2O_PK"/>
    <property type="match status" value="1"/>
</dbReference>
<dbReference type="CDD" id="cd20760">
    <property type="entry name" value="capping_2-OMTase_Mimiviridae"/>
    <property type="match status" value="1"/>
</dbReference>
<protein>
    <submittedName>
        <fullName evidence="3">RNA polymerase Rpb6</fullName>
    </submittedName>
</protein>
<reference evidence="3" key="1">
    <citation type="journal article" date="2019" name="MBio">
        <title>Virus Genomes from Deep Sea Sediments Expand the Ocean Megavirome and Support Independent Origins of Viral Gigantism.</title>
        <authorList>
            <person name="Backstrom D."/>
            <person name="Yutin N."/>
            <person name="Jorgensen S.L."/>
            <person name="Dharamshi J."/>
            <person name="Homa F."/>
            <person name="Zaremba-Niedwiedzka K."/>
            <person name="Spang A."/>
            <person name="Wolf Y.I."/>
            <person name="Koonin E.V."/>
            <person name="Ettema T.J."/>
        </authorList>
    </citation>
    <scope>NUCLEOTIDE SEQUENCE</scope>
</reference>
<name>A0A481Z5U8_9VIRU</name>
<dbReference type="GO" id="GO:0003899">
    <property type="term" value="F:DNA-directed RNA polymerase activity"/>
    <property type="evidence" value="ECO:0007669"/>
    <property type="project" value="InterPro"/>
</dbReference>
<dbReference type="GO" id="GO:0003677">
    <property type="term" value="F:DNA binding"/>
    <property type="evidence" value="ECO:0007669"/>
    <property type="project" value="InterPro"/>
</dbReference>
<dbReference type="SUPFAM" id="SSF53335">
    <property type="entry name" value="S-adenosyl-L-methionine-dependent methyltransferases"/>
    <property type="match status" value="1"/>
</dbReference>
<dbReference type="GO" id="GO:0000428">
    <property type="term" value="C:DNA-directed RNA polymerase complex"/>
    <property type="evidence" value="ECO:0007669"/>
    <property type="project" value="UniProtKB-KW"/>
</dbReference>
<dbReference type="GO" id="GO:0042797">
    <property type="term" value="P:tRNA transcription by RNA polymerase III"/>
    <property type="evidence" value="ECO:0007669"/>
    <property type="project" value="TreeGrafter"/>
</dbReference>
<gene>
    <name evidence="3" type="ORF">LCPAC103_01700</name>
</gene>
<keyword evidence="2" id="KW-0804">Transcription</keyword>
<dbReference type="GO" id="GO:0004483">
    <property type="term" value="F:methyltransferase cap1 activity"/>
    <property type="evidence" value="ECO:0007669"/>
    <property type="project" value="InterPro"/>
</dbReference>
<accession>A0A481Z5U8</accession>
<dbReference type="InterPro" id="IPR029063">
    <property type="entry name" value="SAM-dependent_MTases_sf"/>
</dbReference>
<proteinExistence type="predicted"/>
<dbReference type="PANTHER" id="PTHR47227:SF5">
    <property type="entry name" value="DNA-DIRECTED RNA POLYMERASES I, II, AND III SUBUNIT RPABC2"/>
    <property type="match status" value="1"/>
</dbReference>
<dbReference type="GO" id="GO:0006366">
    <property type="term" value="P:transcription by RNA polymerase II"/>
    <property type="evidence" value="ECO:0007669"/>
    <property type="project" value="TreeGrafter"/>
</dbReference>
<dbReference type="Gene3D" id="3.90.940.10">
    <property type="match status" value="1"/>
</dbReference>
<dbReference type="InterPro" id="IPR036161">
    <property type="entry name" value="RPB6/omega-like_sf"/>
</dbReference>
<dbReference type="GO" id="GO:0006370">
    <property type="term" value="P:7-methylguanosine mRNA capping"/>
    <property type="evidence" value="ECO:0007669"/>
    <property type="project" value="InterPro"/>
</dbReference>
<keyword evidence="1" id="KW-0240">DNA-directed RNA polymerase</keyword>
<dbReference type="EMBL" id="MK500490">
    <property type="protein sequence ID" value="QBK90489.1"/>
    <property type="molecule type" value="Genomic_DNA"/>
</dbReference>
<dbReference type="Gene3D" id="3.40.50.150">
    <property type="entry name" value="Vaccinia Virus protein VP39"/>
    <property type="match status" value="1"/>
</dbReference>